<reference evidence="2" key="1">
    <citation type="submission" date="2021-03" db="EMBL/GenBank/DDBJ databases">
        <authorList>
            <person name="Tagirdzhanova G."/>
        </authorList>
    </citation>
    <scope>NUCLEOTIDE SEQUENCE</scope>
</reference>
<feature type="transmembrane region" description="Helical" evidence="1">
    <location>
        <begin position="76"/>
        <end position="97"/>
    </location>
</feature>
<gene>
    <name evidence="2" type="ORF">IMSHALPRED_002897</name>
</gene>
<evidence type="ECO:0000256" key="1">
    <source>
        <dbReference type="SAM" id="Phobius"/>
    </source>
</evidence>
<protein>
    <submittedName>
        <fullName evidence="2">Uncharacterized protein</fullName>
    </submittedName>
</protein>
<comment type="caution">
    <text evidence="2">The sequence shown here is derived from an EMBL/GenBank/DDBJ whole genome shotgun (WGS) entry which is preliminary data.</text>
</comment>
<sequence length="352" mass="39488">MYSYDPHTTQAPGDEHIRHVPLTSLSKISPYSVLTLSIVLVILFVLKQFVIEAFLLKRLYGTKYTQLNEVNRRGFVNHHIAGVTKLIILVAAVYPFINVAFRYAVLNDPYARGSKVTLGDVLVVCTQILVGMYIFELIYRVKISHISAMHHIGTIMVAQAAIAISLNLTREKDATIEFILCTVWGAFDIVCELLPHIAIILYRLRPTHHLFLSRLFCFAFATTLFGTFSETLVIFYLFGSLWSQWQLAFKIVTPVLHCAFSATQLHGSHIFFRMWRKQVRIMEGDVRGLEAGLVPEGEMEVKAEDGGAPALLDEDEGVVRQCVLLPLEGKAKTCSSVYSVPTQALRRASIAS</sequence>
<dbReference type="AlphaFoldDB" id="A0A8H3J776"/>
<keyword evidence="3" id="KW-1185">Reference proteome</keyword>
<proteinExistence type="predicted"/>
<name>A0A8H3J776_9LECA</name>
<keyword evidence="1" id="KW-1133">Transmembrane helix</keyword>
<feature type="transmembrane region" description="Helical" evidence="1">
    <location>
        <begin position="31"/>
        <end position="55"/>
    </location>
</feature>
<dbReference type="OrthoDB" id="10010954at2759"/>
<feature type="transmembrane region" description="Helical" evidence="1">
    <location>
        <begin position="251"/>
        <end position="272"/>
    </location>
</feature>
<evidence type="ECO:0000313" key="3">
    <source>
        <dbReference type="Proteomes" id="UP000664534"/>
    </source>
</evidence>
<keyword evidence="1" id="KW-0472">Membrane</keyword>
<organism evidence="2 3">
    <name type="scientific">Imshaugia aleurites</name>
    <dbReference type="NCBI Taxonomy" id="172621"/>
    <lineage>
        <taxon>Eukaryota</taxon>
        <taxon>Fungi</taxon>
        <taxon>Dikarya</taxon>
        <taxon>Ascomycota</taxon>
        <taxon>Pezizomycotina</taxon>
        <taxon>Lecanoromycetes</taxon>
        <taxon>OSLEUM clade</taxon>
        <taxon>Lecanoromycetidae</taxon>
        <taxon>Lecanorales</taxon>
        <taxon>Lecanorineae</taxon>
        <taxon>Parmeliaceae</taxon>
        <taxon>Imshaugia</taxon>
    </lineage>
</organism>
<evidence type="ECO:0000313" key="2">
    <source>
        <dbReference type="EMBL" id="CAF9941789.1"/>
    </source>
</evidence>
<feature type="transmembrane region" description="Helical" evidence="1">
    <location>
        <begin position="151"/>
        <end position="168"/>
    </location>
</feature>
<keyword evidence="1" id="KW-0812">Transmembrane</keyword>
<feature type="transmembrane region" description="Helical" evidence="1">
    <location>
        <begin position="215"/>
        <end position="239"/>
    </location>
</feature>
<feature type="transmembrane region" description="Helical" evidence="1">
    <location>
        <begin position="117"/>
        <end position="139"/>
    </location>
</feature>
<dbReference type="EMBL" id="CAJPDT010000157">
    <property type="protein sequence ID" value="CAF9941789.1"/>
    <property type="molecule type" value="Genomic_DNA"/>
</dbReference>
<feature type="transmembrane region" description="Helical" evidence="1">
    <location>
        <begin position="174"/>
        <end position="194"/>
    </location>
</feature>
<dbReference type="Proteomes" id="UP000664534">
    <property type="component" value="Unassembled WGS sequence"/>
</dbReference>
<accession>A0A8H3J776</accession>